<dbReference type="EMBL" id="BMAQ01000001">
    <property type="protein sequence ID" value="GFR36865.1"/>
    <property type="molecule type" value="Genomic_DNA"/>
</dbReference>
<protein>
    <submittedName>
        <fullName evidence="3">Flagellar protein</fullName>
    </submittedName>
</protein>
<dbReference type="AlphaFoldDB" id="A0A916Q9V9"/>
<dbReference type="InterPro" id="IPR009875">
    <property type="entry name" value="PilZ_domain"/>
</dbReference>
<keyword evidence="3" id="KW-0969">Cilium</keyword>
<keyword evidence="4" id="KW-1185">Reference proteome</keyword>
<organism evidence="3 4">
    <name type="scientific">Insulibacter thermoxylanivorax</name>
    <dbReference type="NCBI Taxonomy" id="2749268"/>
    <lineage>
        <taxon>Bacteria</taxon>
        <taxon>Bacillati</taxon>
        <taxon>Bacillota</taxon>
        <taxon>Bacilli</taxon>
        <taxon>Bacillales</taxon>
        <taxon>Paenibacillaceae</taxon>
        <taxon>Insulibacter</taxon>
    </lineage>
</organism>
<dbReference type="InterPro" id="IPR009926">
    <property type="entry name" value="T3SS_YcgR_PilZN"/>
</dbReference>
<evidence type="ECO:0000313" key="4">
    <source>
        <dbReference type="Proteomes" id="UP000654993"/>
    </source>
</evidence>
<dbReference type="Pfam" id="PF12945">
    <property type="entry name" value="PilZNR"/>
    <property type="match status" value="1"/>
</dbReference>
<keyword evidence="3" id="KW-0282">Flagellum</keyword>
<dbReference type="Proteomes" id="UP000654993">
    <property type="component" value="Unassembled WGS sequence"/>
</dbReference>
<evidence type="ECO:0000259" key="2">
    <source>
        <dbReference type="Pfam" id="PF12945"/>
    </source>
</evidence>
<dbReference type="GO" id="GO:0035438">
    <property type="term" value="F:cyclic-di-GMP binding"/>
    <property type="evidence" value="ECO:0007669"/>
    <property type="project" value="InterPro"/>
</dbReference>
<dbReference type="SUPFAM" id="SSF141371">
    <property type="entry name" value="PilZ domain-like"/>
    <property type="match status" value="1"/>
</dbReference>
<keyword evidence="3" id="KW-0966">Cell projection</keyword>
<name>A0A916Q9V9_9BACL</name>
<comment type="caution">
    <text evidence="3">The sequence shown here is derived from an EMBL/GenBank/DDBJ whole genome shotgun (WGS) entry which is preliminary data.</text>
</comment>
<evidence type="ECO:0000313" key="3">
    <source>
        <dbReference type="EMBL" id="GFR36865.1"/>
    </source>
</evidence>
<gene>
    <name evidence="3" type="ORF">PRECH8_01610</name>
</gene>
<proteinExistence type="predicted"/>
<evidence type="ECO:0000259" key="1">
    <source>
        <dbReference type="Pfam" id="PF07238"/>
    </source>
</evidence>
<feature type="domain" description="PilZ" evidence="1">
    <location>
        <begin position="105"/>
        <end position="210"/>
    </location>
</feature>
<accession>A0A916Q9V9</accession>
<feature type="domain" description="Type III secretion system flagellar brake protein YcgR PilZN" evidence="2">
    <location>
        <begin position="9"/>
        <end position="96"/>
    </location>
</feature>
<dbReference type="Pfam" id="PF07238">
    <property type="entry name" value="PilZ"/>
    <property type="match status" value="1"/>
</dbReference>
<reference evidence="3" key="2">
    <citation type="journal article" date="2021" name="Data Brief">
        <title>Draft genome sequence data of the facultative, thermophilic, xylanolytic bacterium Paenibacillus sp. strain DA-C8.</title>
        <authorList>
            <person name="Chhe C."/>
            <person name="Uke A."/>
            <person name="Baramee S."/>
            <person name="Ungkulpasvich U."/>
            <person name="Tachaapaikoon C."/>
            <person name="Pason P."/>
            <person name="Waeonukul R."/>
            <person name="Ratanakhanokchai K."/>
            <person name="Kosugi A."/>
        </authorList>
    </citation>
    <scope>NUCLEOTIDE SEQUENCE</scope>
    <source>
        <strain evidence="3">DA-C8</strain>
    </source>
</reference>
<dbReference type="Gene3D" id="2.40.10.220">
    <property type="entry name" value="predicted glycosyltransferase like domains"/>
    <property type="match status" value="1"/>
</dbReference>
<sequence>MIGSLLPAIGQMITLQVISADEREASLTFKSRLADEDEQSLWIEAPFDNQGQLKQLYKGNALSISYVTSGVKFYFSTHVTAERKENGIILFAIEKPAQDDITKVQRRAFLRVKAQLEVAATLAGNRRLLAVTEDISGGGLSMIADRDIGLRAGDPLECWVLLPFRNGKIEHIPLKGTVVRSENRDQGPFITIKYTQISEADRQKIVQYCFDRQLELRKT</sequence>
<reference evidence="3" key="1">
    <citation type="submission" date="2020-08" db="EMBL/GenBank/DDBJ databases">
        <authorList>
            <person name="Uke A."/>
            <person name="Chhe C."/>
            <person name="Baramee S."/>
            <person name="Kosugi A."/>
        </authorList>
    </citation>
    <scope>NUCLEOTIDE SEQUENCE</scope>
    <source>
        <strain evidence="3">DA-C8</strain>
    </source>
</reference>